<dbReference type="PRINTS" id="PR00169">
    <property type="entry name" value="KCHANNEL"/>
</dbReference>
<dbReference type="PANTHER" id="PTHR11537:SF254">
    <property type="entry name" value="POTASSIUM VOLTAGE-GATED CHANNEL PROTEIN SHAB"/>
    <property type="match status" value="1"/>
</dbReference>
<evidence type="ECO:0000256" key="3">
    <source>
        <dbReference type="ARBA" id="ARBA00022692"/>
    </source>
</evidence>
<dbReference type="GO" id="GO:0005249">
    <property type="term" value="F:voltage-gated potassium channel activity"/>
    <property type="evidence" value="ECO:0007669"/>
    <property type="project" value="InterPro"/>
</dbReference>
<dbReference type="Gene3D" id="1.20.5.110">
    <property type="match status" value="1"/>
</dbReference>
<dbReference type="Proteomes" id="UP000229095">
    <property type="component" value="Unassembled WGS sequence"/>
</dbReference>
<dbReference type="InterPro" id="IPR028325">
    <property type="entry name" value="VG_K_chnl"/>
</dbReference>
<feature type="region of interest" description="Disordered" evidence="8">
    <location>
        <begin position="234"/>
        <end position="256"/>
    </location>
</feature>
<dbReference type="OrthoDB" id="9799090at2"/>
<feature type="transmembrane region" description="Helical" evidence="9">
    <location>
        <begin position="160"/>
        <end position="183"/>
    </location>
</feature>
<organism evidence="11 12">
    <name type="scientific">Bifidobacterium primatium</name>
    <dbReference type="NCBI Taxonomy" id="2045438"/>
    <lineage>
        <taxon>Bacteria</taxon>
        <taxon>Bacillati</taxon>
        <taxon>Actinomycetota</taxon>
        <taxon>Actinomycetes</taxon>
        <taxon>Bifidobacteriales</taxon>
        <taxon>Bifidobacteriaceae</taxon>
        <taxon>Bifidobacterium</taxon>
    </lineage>
</organism>
<dbReference type="GO" id="GO:0001508">
    <property type="term" value="P:action potential"/>
    <property type="evidence" value="ECO:0007669"/>
    <property type="project" value="TreeGrafter"/>
</dbReference>
<evidence type="ECO:0000313" key="12">
    <source>
        <dbReference type="Proteomes" id="UP000229095"/>
    </source>
</evidence>
<dbReference type="AlphaFoldDB" id="A0A2M9H9W2"/>
<reference evidence="11 12" key="1">
    <citation type="submission" date="2017-10" db="EMBL/GenBank/DDBJ databases">
        <title>Draft genome sequences of strains TRE 1, TRE 9, TRE H and TRI 7, isolated from tamarins, belonging to four potential novel Bifidobacterium species.</title>
        <authorList>
            <person name="Mattarelli P."/>
            <person name="Modesto M."/>
            <person name="Puglisi E."/>
            <person name="Morelli L."/>
            <person name="Spezio C."/>
            <person name="Bonetti A."/>
            <person name="Sandri C."/>
        </authorList>
    </citation>
    <scope>NUCLEOTIDE SEQUENCE [LARGE SCALE GENOMIC DNA]</scope>
    <source>
        <strain evidence="12">TRE1</strain>
    </source>
</reference>
<dbReference type="InterPro" id="IPR027359">
    <property type="entry name" value="Volt_channel_dom_sf"/>
</dbReference>
<evidence type="ECO:0000256" key="4">
    <source>
        <dbReference type="ARBA" id="ARBA00022989"/>
    </source>
</evidence>
<keyword evidence="6 9" id="KW-0472">Membrane</keyword>
<dbReference type="InterPro" id="IPR013099">
    <property type="entry name" value="K_chnl_dom"/>
</dbReference>
<evidence type="ECO:0000256" key="5">
    <source>
        <dbReference type="ARBA" id="ARBA00023065"/>
    </source>
</evidence>
<dbReference type="Gene3D" id="1.10.287.70">
    <property type="match status" value="1"/>
</dbReference>
<evidence type="ECO:0000259" key="10">
    <source>
        <dbReference type="Pfam" id="PF07885"/>
    </source>
</evidence>
<evidence type="ECO:0000256" key="1">
    <source>
        <dbReference type="ARBA" id="ARBA00004141"/>
    </source>
</evidence>
<comment type="subcellular location">
    <subcellularLocation>
        <location evidence="1">Membrane</location>
        <topology evidence="1">Multi-pass membrane protein</topology>
    </subcellularLocation>
</comment>
<evidence type="ECO:0000313" key="11">
    <source>
        <dbReference type="EMBL" id="PJM73600.1"/>
    </source>
</evidence>
<feature type="transmembrane region" description="Helical" evidence="9">
    <location>
        <begin position="131"/>
        <end position="148"/>
    </location>
</feature>
<gene>
    <name evidence="11" type="ORF">CS006_05530</name>
</gene>
<evidence type="ECO:0000256" key="8">
    <source>
        <dbReference type="SAM" id="MobiDB-lite"/>
    </source>
</evidence>
<dbReference type="Gene3D" id="1.20.120.350">
    <property type="entry name" value="Voltage-gated potassium channels. Chain C"/>
    <property type="match status" value="1"/>
</dbReference>
<feature type="transmembrane region" description="Helical" evidence="9">
    <location>
        <begin position="97"/>
        <end position="119"/>
    </location>
</feature>
<dbReference type="PANTHER" id="PTHR11537">
    <property type="entry name" value="VOLTAGE-GATED POTASSIUM CHANNEL"/>
    <property type="match status" value="1"/>
</dbReference>
<proteinExistence type="predicted"/>
<name>A0A2M9H9W2_9BIFI</name>
<dbReference type="Pfam" id="PF07885">
    <property type="entry name" value="Ion_trans_2"/>
    <property type="match status" value="1"/>
</dbReference>
<evidence type="ECO:0000256" key="9">
    <source>
        <dbReference type="SAM" id="Phobius"/>
    </source>
</evidence>
<feature type="transmembrane region" description="Helical" evidence="9">
    <location>
        <begin position="28"/>
        <end position="47"/>
    </location>
</feature>
<dbReference type="GO" id="GO:0008076">
    <property type="term" value="C:voltage-gated potassium channel complex"/>
    <property type="evidence" value="ECO:0007669"/>
    <property type="project" value="InterPro"/>
</dbReference>
<keyword evidence="4 9" id="KW-1133">Transmembrane helix</keyword>
<keyword evidence="5" id="KW-0406">Ion transport</keyword>
<keyword evidence="3 9" id="KW-0812">Transmembrane</keyword>
<feature type="compositionally biased region" description="Basic and acidic residues" evidence="8">
    <location>
        <begin position="239"/>
        <end position="256"/>
    </location>
</feature>
<feature type="domain" description="Potassium channel" evidence="10">
    <location>
        <begin position="107"/>
        <end position="184"/>
    </location>
</feature>
<keyword evidence="12" id="KW-1185">Reference proteome</keyword>
<dbReference type="EMBL" id="PEBI01000002">
    <property type="protein sequence ID" value="PJM73600.1"/>
    <property type="molecule type" value="Genomic_DNA"/>
</dbReference>
<evidence type="ECO:0000256" key="2">
    <source>
        <dbReference type="ARBA" id="ARBA00022448"/>
    </source>
</evidence>
<dbReference type="SUPFAM" id="SSF81324">
    <property type="entry name" value="Voltage-gated potassium channels"/>
    <property type="match status" value="1"/>
</dbReference>
<keyword evidence="2" id="KW-0813">Transport</keyword>
<evidence type="ECO:0000256" key="6">
    <source>
        <dbReference type="ARBA" id="ARBA00023136"/>
    </source>
</evidence>
<evidence type="ECO:0000256" key="7">
    <source>
        <dbReference type="ARBA" id="ARBA00023303"/>
    </source>
</evidence>
<keyword evidence="7 11" id="KW-0407">Ion channel</keyword>
<protein>
    <submittedName>
        <fullName evidence="11">Voltage-gated potassium channel</fullName>
    </submittedName>
</protein>
<comment type="caution">
    <text evidence="11">The sequence shown here is derived from an EMBL/GenBank/DDBJ whole genome shotgun (WGS) entry which is preliminary data.</text>
</comment>
<sequence>MTAAAVVFLVVYSYQVLARPENTMPTEIVMNVIWALFVVDYVVSLALAENRQMWFFRHLFDLASVVLPVLRPLRLLRLFMVLKMLNRTSGMALRGRITVYVIGAVSMMIYVGSLAIYDVERFAPHRQIDDFGDAVWWSFVTMTTVGYGDYAPVTWQGRLIAAALMLGGITLIGVVSAMVASWIMERVAVGNQANLAKQLQAGVNRELDEDSRHDDERAARLEAKIDMLASQLAETQKALSEERAKGDSRDRGSLRG</sequence>
<accession>A0A2M9H9W2</accession>